<name>A0A814R2Y9_9BILA</name>
<accession>A0A814R2Y9</accession>
<dbReference type="SUPFAM" id="SSF101898">
    <property type="entry name" value="NHL repeat"/>
    <property type="match status" value="1"/>
</dbReference>
<sequence length="183" mass="20700">MIRERTTNTVRVSYHRRHLSLDNQHPYSAIEKQRLNRVIHISLGSLRNISSTNTNNKLHEQISTTIDNHQNHIEEAKLSSVSTWTVVAGNSSGFSGATSTDLNSPLEATFDPMGNMYVADRNNHRIQFFHDGQLNGTTIAGITNISGNNATTLNWPRSVRLDSQLNLYVADSNNHRIQKFLRY</sequence>
<feature type="repeat" description="NHL" evidence="2">
    <location>
        <begin position="147"/>
        <end position="180"/>
    </location>
</feature>
<evidence type="ECO:0000256" key="1">
    <source>
        <dbReference type="ARBA" id="ARBA00022737"/>
    </source>
</evidence>
<evidence type="ECO:0008006" key="5">
    <source>
        <dbReference type="Google" id="ProtNLM"/>
    </source>
</evidence>
<dbReference type="Pfam" id="PF01436">
    <property type="entry name" value="NHL"/>
    <property type="match status" value="2"/>
</dbReference>
<dbReference type="PROSITE" id="PS51125">
    <property type="entry name" value="NHL"/>
    <property type="match status" value="2"/>
</dbReference>
<comment type="caution">
    <text evidence="3">The sequence shown here is derived from an EMBL/GenBank/DDBJ whole genome shotgun (WGS) entry which is preliminary data.</text>
</comment>
<dbReference type="Proteomes" id="UP000663882">
    <property type="component" value="Unassembled WGS sequence"/>
</dbReference>
<dbReference type="InterPro" id="IPR011042">
    <property type="entry name" value="6-blade_b-propeller_TolB-like"/>
</dbReference>
<evidence type="ECO:0000313" key="4">
    <source>
        <dbReference type="Proteomes" id="UP000663882"/>
    </source>
</evidence>
<feature type="repeat" description="NHL" evidence="2">
    <location>
        <begin position="89"/>
        <end position="132"/>
    </location>
</feature>
<dbReference type="AlphaFoldDB" id="A0A814R2Y9"/>
<dbReference type="InterPro" id="IPR001258">
    <property type="entry name" value="NHL_repeat"/>
</dbReference>
<evidence type="ECO:0000313" key="3">
    <source>
        <dbReference type="EMBL" id="CAF1128358.1"/>
    </source>
</evidence>
<protein>
    <recommendedName>
        <fullName evidence="5">NHL repeat-containing protein</fullName>
    </recommendedName>
</protein>
<evidence type="ECO:0000256" key="2">
    <source>
        <dbReference type="PROSITE-ProRule" id="PRU00504"/>
    </source>
</evidence>
<organism evidence="3 4">
    <name type="scientific">Rotaria sordida</name>
    <dbReference type="NCBI Taxonomy" id="392033"/>
    <lineage>
        <taxon>Eukaryota</taxon>
        <taxon>Metazoa</taxon>
        <taxon>Spiralia</taxon>
        <taxon>Gnathifera</taxon>
        <taxon>Rotifera</taxon>
        <taxon>Eurotatoria</taxon>
        <taxon>Bdelloidea</taxon>
        <taxon>Philodinida</taxon>
        <taxon>Philodinidae</taxon>
        <taxon>Rotaria</taxon>
    </lineage>
</organism>
<dbReference type="OrthoDB" id="342730at2759"/>
<proteinExistence type="predicted"/>
<dbReference type="EMBL" id="CAJNOO010001285">
    <property type="protein sequence ID" value="CAF1128358.1"/>
    <property type="molecule type" value="Genomic_DNA"/>
</dbReference>
<gene>
    <name evidence="3" type="ORF">RFH988_LOCUS20729</name>
</gene>
<reference evidence="3" key="1">
    <citation type="submission" date="2021-02" db="EMBL/GenBank/DDBJ databases">
        <authorList>
            <person name="Nowell W R."/>
        </authorList>
    </citation>
    <scope>NUCLEOTIDE SEQUENCE</scope>
</reference>
<dbReference type="Gene3D" id="2.120.10.30">
    <property type="entry name" value="TolB, C-terminal domain"/>
    <property type="match status" value="1"/>
</dbReference>
<keyword evidence="1" id="KW-0677">Repeat</keyword>